<keyword evidence="5 10" id="KW-0472">Membrane</keyword>
<evidence type="ECO:0000313" key="12">
    <source>
        <dbReference type="Proteomes" id="UP000095210"/>
    </source>
</evidence>
<feature type="binding site" evidence="10">
    <location>
        <position position="72"/>
    </location>
    <ligand>
        <name>Na(+)</name>
        <dbReference type="ChEBI" id="CHEBI:29101"/>
        <note>structural</note>
    </ligand>
</feature>
<keyword evidence="2 10" id="KW-1003">Cell membrane</keyword>
<evidence type="ECO:0000256" key="10">
    <source>
        <dbReference type="HAMAP-Rule" id="MF_00454"/>
    </source>
</evidence>
<evidence type="ECO:0000256" key="6">
    <source>
        <dbReference type="ARBA" id="ARBA00023303"/>
    </source>
</evidence>
<protein>
    <recommendedName>
        <fullName evidence="10">Fluoride-specific ion channel FluC</fullName>
    </recommendedName>
</protein>
<feature type="binding site" evidence="10">
    <location>
        <position position="69"/>
    </location>
    <ligand>
        <name>Na(+)</name>
        <dbReference type="ChEBI" id="CHEBI:29101"/>
        <note>structural</note>
    </ligand>
</feature>
<evidence type="ECO:0000256" key="5">
    <source>
        <dbReference type="ARBA" id="ARBA00023136"/>
    </source>
</evidence>
<keyword evidence="10" id="KW-0479">Metal-binding</keyword>
<evidence type="ECO:0000256" key="8">
    <source>
        <dbReference type="ARBA" id="ARBA00035585"/>
    </source>
</evidence>
<keyword evidence="4 10" id="KW-1133">Transmembrane helix</keyword>
<feature type="transmembrane region" description="Helical" evidence="10">
    <location>
        <begin position="58"/>
        <end position="77"/>
    </location>
</feature>
<keyword evidence="3 10" id="KW-0812">Transmembrane</keyword>
<dbReference type="Pfam" id="PF02537">
    <property type="entry name" value="CRCB"/>
    <property type="match status" value="1"/>
</dbReference>
<comment type="activity regulation">
    <text evidence="10">Na(+) is not transported, but it plays an essential structural role and its presence is essential for fluoride channel function.</text>
</comment>
<dbReference type="PANTHER" id="PTHR28259:SF1">
    <property type="entry name" value="FLUORIDE EXPORT PROTEIN 1-RELATED"/>
    <property type="match status" value="1"/>
</dbReference>
<proteinExistence type="inferred from homology"/>
<dbReference type="GO" id="GO:0140114">
    <property type="term" value="P:cellular detoxification of fluoride"/>
    <property type="evidence" value="ECO:0007669"/>
    <property type="project" value="UniProtKB-UniRule"/>
</dbReference>
<evidence type="ECO:0000256" key="3">
    <source>
        <dbReference type="ARBA" id="ARBA00022692"/>
    </source>
</evidence>
<keyword evidence="10" id="KW-0813">Transport</keyword>
<dbReference type="Proteomes" id="UP000095210">
    <property type="component" value="Chromosome"/>
</dbReference>
<name>A0AAC9MVK3_9PSEU</name>
<keyword evidence="6 10" id="KW-0407">Ion channel</keyword>
<comment type="similarity">
    <text evidence="7 10">Belongs to the fluoride channel Fluc/FEX (TC 1.A.43) family.</text>
</comment>
<dbReference type="GO" id="GO:0062054">
    <property type="term" value="F:fluoride channel activity"/>
    <property type="evidence" value="ECO:0007669"/>
    <property type="project" value="UniProtKB-UniRule"/>
</dbReference>
<dbReference type="InterPro" id="IPR003691">
    <property type="entry name" value="FluC"/>
</dbReference>
<dbReference type="AlphaFoldDB" id="A0AAC9MVK3"/>
<comment type="subcellular location">
    <subcellularLocation>
        <location evidence="1 10">Cell membrane</location>
        <topology evidence="1 10">Multi-pass membrane protein</topology>
    </subcellularLocation>
</comment>
<dbReference type="EMBL" id="CP014859">
    <property type="protein sequence ID" value="AOS61273.1"/>
    <property type="molecule type" value="Genomic_DNA"/>
</dbReference>
<keyword evidence="10" id="KW-0406">Ion transport</keyword>
<keyword evidence="12" id="KW-1185">Reference proteome</keyword>
<feature type="transmembrane region" description="Helical" evidence="10">
    <location>
        <begin position="33"/>
        <end position="51"/>
    </location>
</feature>
<comment type="function">
    <text evidence="9 10">Fluoride-specific ion channel. Important for reducing fluoride concentration in the cell, thus reducing its toxicity.</text>
</comment>
<dbReference type="GO" id="GO:0046872">
    <property type="term" value="F:metal ion binding"/>
    <property type="evidence" value="ECO:0007669"/>
    <property type="project" value="UniProtKB-KW"/>
</dbReference>
<reference evidence="12" key="1">
    <citation type="submission" date="2016-03" db="EMBL/GenBank/DDBJ databases">
        <title>Complete genome sequence of the type strain Actinoalloteichus hymeniacidonis DSM 45092.</title>
        <authorList>
            <person name="Schaffert L."/>
            <person name="Albersmeier A."/>
            <person name="Winkler A."/>
            <person name="Kalinowski J."/>
            <person name="Zotchev S."/>
            <person name="Ruckert C."/>
        </authorList>
    </citation>
    <scope>NUCLEOTIDE SEQUENCE [LARGE SCALE GENOMIC DNA]</scope>
    <source>
        <strain evidence="12">HPA177(T) (DSM 45092(T))</strain>
    </source>
</reference>
<evidence type="ECO:0000256" key="2">
    <source>
        <dbReference type="ARBA" id="ARBA00022475"/>
    </source>
</evidence>
<dbReference type="KEGG" id="ahm:TL08_02175"/>
<dbReference type="GO" id="GO:0005886">
    <property type="term" value="C:plasma membrane"/>
    <property type="evidence" value="ECO:0007669"/>
    <property type="project" value="UniProtKB-SubCell"/>
</dbReference>
<feature type="transmembrane region" description="Helical" evidence="10">
    <location>
        <begin position="97"/>
        <end position="115"/>
    </location>
</feature>
<evidence type="ECO:0000256" key="7">
    <source>
        <dbReference type="ARBA" id="ARBA00035120"/>
    </source>
</evidence>
<evidence type="ECO:0000256" key="1">
    <source>
        <dbReference type="ARBA" id="ARBA00004651"/>
    </source>
</evidence>
<evidence type="ECO:0000313" key="11">
    <source>
        <dbReference type="EMBL" id="AOS61273.1"/>
    </source>
</evidence>
<dbReference type="HAMAP" id="MF_00454">
    <property type="entry name" value="FluC"/>
    <property type="match status" value="1"/>
</dbReference>
<comment type="catalytic activity">
    <reaction evidence="8">
        <text>fluoride(in) = fluoride(out)</text>
        <dbReference type="Rhea" id="RHEA:76159"/>
        <dbReference type="ChEBI" id="CHEBI:17051"/>
    </reaction>
    <physiologicalReaction direction="left-to-right" evidence="8">
        <dbReference type="Rhea" id="RHEA:76160"/>
    </physiologicalReaction>
</comment>
<dbReference type="PANTHER" id="PTHR28259">
    <property type="entry name" value="FLUORIDE EXPORT PROTEIN 1-RELATED"/>
    <property type="match status" value="1"/>
</dbReference>
<accession>A0AAC9MVK3</accession>
<gene>
    <name evidence="10" type="primary">fluC</name>
    <name evidence="10" type="synonym">crcB</name>
    <name evidence="11" type="ORF">TL08_02175</name>
</gene>
<sequence>MINVLLIAVAGAVGAVLRHLAHALLHREGPRVAWPTLLVNGIGTLLLAALGSAGAAESIGVVLGVGFCGAFTTYATFAAQTVALAEQGHRWQAALNVGLNLVVGVIAVALGTILGQQA</sequence>
<organism evidence="11 12">
    <name type="scientific">Actinoalloteichus hymeniacidonis</name>
    <dbReference type="NCBI Taxonomy" id="340345"/>
    <lineage>
        <taxon>Bacteria</taxon>
        <taxon>Bacillati</taxon>
        <taxon>Actinomycetota</taxon>
        <taxon>Actinomycetes</taxon>
        <taxon>Pseudonocardiales</taxon>
        <taxon>Pseudonocardiaceae</taxon>
        <taxon>Actinoalloteichus</taxon>
    </lineage>
</organism>
<dbReference type="RefSeq" id="WP_084642424.1">
    <property type="nucleotide sequence ID" value="NZ_CP014859.1"/>
</dbReference>
<keyword evidence="10" id="KW-0915">Sodium</keyword>
<evidence type="ECO:0000256" key="4">
    <source>
        <dbReference type="ARBA" id="ARBA00022989"/>
    </source>
</evidence>
<evidence type="ECO:0000256" key="9">
    <source>
        <dbReference type="ARBA" id="ARBA00049940"/>
    </source>
</evidence>